<evidence type="ECO:0000256" key="5">
    <source>
        <dbReference type="ARBA" id="ARBA00022989"/>
    </source>
</evidence>
<feature type="transmembrane region" description="Helical" evidence="11">
    <location>
        <begin position="388"/>
        <end position="414"/>
    </location>
</feature>
<protein>
    <submittedName>
        <fullName evidence="13">Sodium:proton antiporter</fullName>
    </submittedName>
</protein>
<evidence type="ECO:0000256" key="4">
    <source>
        <dbReference type="ARBA" id="ARBA00022692"/>
    </source>
</evidence>
<keyword evidence="9" id="KW-0739">Sodium transport</keyword>
<dbReference type="InterPro" id="IPR045016">
    <property type="entry name" value="NhaD-like"/>
</dbReference>
<feature type="transmembrane region" description="Helical" evidence="11">
    <location>
        <begin position="286"/>
        <end position="312"/>
    </location>
</feature>
<evidence type="ECO:0000259" key="12">
    <source>
        <dbReference type="Pfam" id="PF03600"/>
    </source>
</evidence>
<keyword evidence="8 11" id="KW-0472">Membrane</keyword>
<name>A0A1E8FAZ7_9ALTE</name>
<keyword evidence="5 11" id="KW-1133">Transmembrane helix</keyword>
<comment type="subcellular location">
    <subcellularLocation>
        <location evidence="1">Membrane</location>
        <topology evidence="1">Multi-pass membrane protein</topology>
    </subcellularLocation>
</comment>
<feature type="domain" description="Citrate transporter-like" evidence="12">
    <location>
        <begin position="18"/>
        <end position="360"/>
    </location>
</feature>
<dbReference type="NCBIfam" id="NF038006">
    <property type="entry name" value="NhaD_1"/>
    <property type="match status" value="1"/>
</dbReference>
<evidence type="ECO:0000313" key="13">
    <source>
        <dbReference type="EMBL" id="OFI33107.1"/>
    </source>
</evidence>
<comment type="caution">
    <text evidence="13">The sequence shown here is derived from an EMBL/GenBank/DDBJ whole genome shotgun (WGS) entry which is preliminary data.</text>
</comment>
<evidence type="ECO:0000256" key="7">
    <source>
        <dbReference type="ARBA" id="ARBA00023065"/>
    </source>
</evidence>
<dbReference type="AlphaFoldDB" id="A0A1E8FAZ7"/>
<dbReference type="GO" id="GO:0006814">
    <property type="term" value="P:sodium ion transport"/>
    <property type="evidence" value="ECO:0007669"/>
    <property type="project" value="UniProtKB-KW"/>
</dbReference>
<feature type="transmembrane region" description="Helical" evidence="11">
    <location>
        <begin position="66"/>
        <end position="85"/>
    </location>
</feature>
<evidence type="ECO:0000256" key="2">
    <source>
        <dbReference type="ARBA" id="ARBA00022448"/>
    </source>
</evidence>
<keyword evidence="7" id="KW-0406">Ion transport</keyword>
<sequence>MIDTILIILAALALLGVMFEEVLHINKAKITLFFGTLAWMILFISSESPLQTEAVNEGLLHNITEISTLWLFLVAAMTFVAYLNRKGLIANLLNLVMPTNISLKKLMLITALFSFCFSSLADNITATLVSIALVLSLSLPFNQTMRFSVLVVFAVNSGGVSLITGDVTTLMIFMQKKVTITQLFWLLVPSFVAVMVLTGLLSIGMTGNVKIRKTTHDTNSIDYVIAGIFLSTIIATLILNVLYAIPPMLTFLAGMAIMFLVANQLGEDDDQDPIMDYIRYIEFDTLLFFLGVLLLVGMLEHIEALHSLLFLYEMFPPLVANYIMGATSALIDNVPLTAALLKANIGMSVSEWMLLTYAVGVGGSLLVIGSAAGIVTMSKVKGLSFARYGKYFLLLLMAYSVGYALVYGVATYIMPAV</sequence>
<gene>
    <name evidence="13" type="ORF">BFC17_02255</name>
</gene>
<keyword evidence="6" id="KW-0915">Sodium</keyword>
<organism evidence="13 14">
    <name type="scientific">Alteromonas lipolytica</name>
    <dbReference type="NCBI Taxonomy" id="1856405"/>
    <lineage>
        <taxon>Bacteria</taxon>
        <taxon>Pseudomonadati</taxon>
        <taxon>Pseudomonadota</taxon>
        <taxon>Gammaproteobacteria</taxon>
        <taxon>Alteromonadales</taxon>
        <taxon>Alteromonadaceae</taxon>
        <taxon>Alteromonas/Salinimonas group</taxon>
        <taxon>Alteromonas</taxon>
    </lineage>
</organism>
<feature type="transmembrane region" description="Helical" evidence="11">
    <location>
        <begin position="319"/>
        <end position="340"/>
    </location>
</feature>
<evidence type="ECO:0000256" key="9">
    <source>
        <dbReference type="ARBA" id="ARBA00023201"/>
    </source>
</evidence>
<feature type="transmembrane region" description="Helical" evidence="11">
    <location>
        <begin position="249"/>
        <end position="266"/>
    </location>
</feature>
<comment type="similarity">
    <text evidence="10">Belongs to the NhaD Na(+)/H(+) (TC 2.A.62) antiporter family.</text>
</comment>
<evidence type="ECO:0000256" key="6">
    <source>
        <dbReference type="ARBA" id="ARBA00023053"/>
    </source>
</evidence>
<feature type="transmembrane region" description="Helical" evidence="11">
    <location>
        <begin position="147"/>
        <end position="171"/>
    </location>
</feature>
<evidence type="ECO:0000256" key="10">
    <source>
        <dbReference type="ARBA" id="ARBA00025753"/>
    </source>
</evidence>
<evidence type="ECO:0000256" key="1">
    <source>
        <dbReference type="ARBA" id="ARBA00004141"/>
    </source>
</evidence>
<evidence type="ECO:0000256" key="8">
    <source>
        <dbReference type="ARBA" id="ARBA00023136"/>
    </source>
</evidence>
<dbReference type="Proteomes" id="UP000176037">
    <property type="component" value="Unassembled WGS sequence"/>
</dbReference>
<evidence type="ECO:0000256" key="3">
    <source>
        <dbReference type="ARBA" id="ARBA00022449"/>
    </source>
</evidence>
<dbReference type="PANTHER" id="PTHR43269">
    <property type="entry name" value="SODIUM/PROTON ANTIPORTER 1-RELATED"/>
    <property type="match status" value="1"/>
</dbReference>
<dbReference type="Pfam" id="PF03600">
    <property type="entry name" value="CitMHS"/>
    <property type="match status" value="1"/>
</dbReference>
<proteinExistence type="inferred from homology"/>
<feature type="transmembrane region" description="Helical" evidence="11">
    <location>
        <begin position="183"/>
        <end position="203"/>
    </location>
</feature>
<feature type="transmembrane region" description="Helical" evidence="11">
    <location>
        <begin position="30"/>
        <end position="46"/>
    </location>
</feature>
<dbReference type="EMBL" id="MJIC01000015">
    <property type="protein sequence ID" value="OFI33107.1"/>
    <property type="molecule type" value="Genomic_DNA"/>
</dbReference>
<evidence type="ECO:0000256" key="11">
    <source>
        <dbReference type="SAM" id="Phobius"/>
    </source>
</evidence>
<dbReference type="STRING" id="1856405.BFC17_02255"/>
<keyword evidence="3" id="KW-0050">Antiport</keyword>
<reference evidence="13 14" key="1">
    <citation type="submission" date="2016-09" db="EMBL/GenBank/DDBJ databases">
        <title>Alteromonas lipolytica, a new species isolated from sea water.</title>
        <authorList>
            <person name="Wu Y.-H."/>
            <person name="Cheng H."/>
            <person name="Xu X.-W."/>
        </authorList>
    </citation>
    <scope>NUCLEOTIDE SEQUENCE [LARGE SCALE GENOMIC DNA]</scope>
    <source>
        <strain evidence="13 14">JW12</strain>
    </source>
</reference>
<dbReference type="PANTHER" id="PTHR43269:SF2">
    <property type="entry name" value="SODIUM_PROTON ANTIPORTER 1-RELATED"/>
    <property type="match status" value="1"/>
</dbReference>
<keyword evidence="4 11" id="KW-0812">Transmembrane</keyword>
<accession>A0A1E8FAZ7</accession>
<dbReference type="GO" id="GO:0016020">
    <property type="term" value="C:membrane"/>
    <property type="evidence" value="ECO:0007669"/>
    <property type="project" value="UniProtKB-SubCell"/>
</dbReference>
<feature type="transmembrane region" description="Helical" evidence="11">
    <location>
        <begin position="6"/>
        <end position="23"/>
    </location>
</feature>
<evidence type="ECO:0000313" key="14">
    <source>
        <dbReference type="Proteomes" id="UP000176037"/>
    </source>
</evidence>
<feature type="transmembrane region" description="Helical" evidence="11">
    <location>
        <begin position="223"/>
        <end position="242"/>
    </location>
</feature>
<keyword evidence="2" id="KW-0813">Transport</keyword>
<feature type="transmembrane region" description="Helical" evidence="11">
    <location>
        <begin position="352"/>
        <end position="376"/>
    </location>
</feature>
<feature type="transmembrane region" description="Helical" evidence="11">
    <location>
        <begin position="106"/>
        <end position="135"/>
    </location>
</feature>
<dbReference type="InterPro" id="IPR004680">
    <property type="entry name" value="Cit_transptr-like_dom"/>
</dbReference>
<dbReference type="OrthoDB" id="9772058at2"/>
<keyword evidence="14" id="KW-1185">Reference proteome</keyword>
<dbReference type="GO" id="GO:0015297">
    <property type="term" value="F:antiporter activity"/>
    <property type="evidence" value="ECO:0007669"/>
    <property type="project" value="UniProtKB-KW"/>
</dbReference>
<dbReference type="RefSeq" id="WP_070177484.1">
    <property type="nucleotide sequence ID" value="NZ_BMJR01000002.1"/>
</dbReference>